<evidence type="ECO:0000256" key="1">
    <source>
        <dbReference type="ARBA" id="ARBA00006795"/>
    </source>
</evidence>
<gene>
    <name evidence="4" type="ORF">VitviT2T_006643</name>
</gene>
<evidence type="ECO:0000313" key="4">
    <source>
        <dbReference type="EMBL" id="WJZ87247.1"/>
    </source>
</evidence>
<keyword evidence="5" id="KW-1185">Reference proteome</keyword>
<dbReference type="InterPro" id="IPR006767">
    <property type="entry name" value="Cwf19-like_C_dom-2"/>
</dbReference>
<feature type="domain" description="FHA" evidence="3">
    <location>
        <begin position="28"/>
        <end position="78"/>
    </location>
</feature>
<dbReference type="Gene3D" id="2.60.200.20">
    <property type="match status" value="1"/>
</dbReference>
<dbReference type="PANTHER" id="PTHR12072:SF5">
    <property type="entry name" value="CWF19-LIKE PROTEIN 2"/>
    <property type="match status" value="1"/>
</dbReference>
<feature type="compositionally biased region" description="Basic and acidic residues" evidence="2">
    <location>
        <begin position="787"/>
        <end position="796"/>
    </location>
</feature>
<feature type="compositionally biased region" description="Polar residues" evidence="2">
    <location>
        <begin position="976"/>
        <end position="986"/>
    </location>
</feature>
<dbReference type="SMART" id="SM00240">
    <property type="entry name" value="FHA"/>
    <property type="match status" value="1"/>
</dbReference>
<protein>
    <recommendedName>
        <fullName evidence="3">FHA domain-containing protein</fullName>
    </recommendedName>
</protein>
<feature type="region of interest" description="Disordered" evidence="2">
    <location>
        <begin position="457"/>
        <end position="707"/>
    </location>
</feature>
<dbReference type="InterPro" id="IPR040194">
    <property type="entry name" value="Cwf19-like"/>
</dbReference>
<evidence type="ECO:0000313" key="5">
    <source>
        <dbReference type="Proteomes" id="UP001227230"/>
    </source>
</evidence>
<sequence>MEGPLLKLIIEKGPRGGETLEFKPGSSIRIGRVVRGNNLPIKDYGISSKHLSIQFESGKWVVRDLDSSNGTILNNAQLSPDDPADLRDFDSIKIGEFTSITVRIVQCDESRLRRNPRRGGAGKEGELDSVGSVAENRGRKGVSKTVRVVKEEENEADLASVSEVGFGKELDNNLGVVAENRGGRGRPKRAKVLKNEAVEESGEVQGRERSLSLGIESENVGQVGVEPVRQMGSRRTRASKKEDKLVSSLMLQKIPEISKLDCVEIGIEEKKTRVGLRRKRNTQDEPMETVAIDGTTDQEVVKGSNCGEKICTASTSMSGAKEWPTEVGDGPDLEKMTLGDWFDYLELHLPKQIYDVTEEMIAEGGSCTLIVRRQTRREAANYFLVHSESDQAYALKVNAGNMIRAMKPKGSLLGFDRHFSKHCVSVHLRVEVCLFEEVEGRKMLSGVKFIPRGRIDRAQDEKSSDSTKERKKSGNRKEKNRKKKKISRYSSSDDEEIEKIRKGSKKNKKWYSSEEYTSSSSERESESSSERDGKKSRRRRNEKKAYGDRSRDEASDRSKKRPQTMRELDSSEDYSSSDLEDEGGDGFSGRKDRNRRSGKEERTMSKKRGTKKDVAGEESLDDAGGSHSLTDKEIVRKEMGLEWMLRPSDNSERKPATTSDQVPEEPQADETMKVNPRELNPYLKDDGNGYPEEMDGTKVGGNRLLSSSVVGDGGASWRMKALKRAQEQAAREGRKFDEVVEERWGSLGQLTVSLASHAAAPSRAHLHAIKSRKKGLTQEQQTPIQDYQRDSEKNSGREYLKDVSVRNPEMKAPKVHNSLSWGKRKGQNVSTKDVGLISDAVASLNKFANDGSFMHEVVHRQNIDTGGPLGSSYANCEGDVMSKSVSLETNQPGEASKQALSANQLAAKALRLRMEGKHKEAEELLKQTEIIKAKQGTEENTGERSGGGTSRYVMHDSSVRRKRKEDDADLHLAQKIMQSKQYNMSSRADDEYDFDDAPSRKTRKKEGGNDRKLTEKNNFANRILTQQERCQFCFENPTRPRHLVVAIANFSYLMLPQWQPVVPGHCCILPMQHESSTRTLDNNVWDEIRNFKKCLIMMFAKQEKDLVFLETVMGLAQQRRHCLVECIPLPRETAKQAPLYFKKAIDEAEDEWSQHNAKKLIDTSEKGLRGSIPKDFPYFHVEFGLNKGFVHVIDDEKQFKSSLGLDVIRGMLRLPEEDMHRRRRHESAEAQKQAVVNFARDWEPFDWTKQLEFNGVCDAFLA</sequence>
<feature type="compositionally biased region" description="Basic and acidic residues" evidence="2">
    <location>
        <begin position="543"/>
        <end position="557"/>
    </location>
</feature>
<feature type="region of interest" description="Disordered" evidence="2">
    <location>
        <begin position="113"/>
        <end position="138"/>
    </location>
</feature>
<feature type="compositionally biased region" description="Basic and acidic residues" evidence="2">
    <location>
        <begin position="629"/>
        <end position="640"/>
    </location>
</feature>
<dbReference type="Pfam" id="PF04677">
    <property type="entry name" value="CwfJ_C_1"/>
    <property type="match status" value="1"/>
</dbReference>
<reference evidence="4 5" key="1">
    <citation type="journal article" date="2023" name="Hortic Res">
        <title>The complete reference genome for grapevine (Vitis vinifera L.) genetics and breeding.</title>
        <authorList>
            <person name="Shi X."/>
            <person name="Cao S."/>
            <person name="Wang X."/>
            <person name="Huang S."/>
            <person name="Wang Y."/>
            <person name="Liu Z."/>
            <person name="Liu W."/>
            <person name="Leng X."/>
            <person name="Peng Y."/>
            <person name="Wang N."/>
            <person name="Wang Y."/>
            <person name="Ma Z."/>
            <person name="Xu X."/>
            <person name="Zhang F."/>
            <person name="Xue H."/>
            <person name="Zhong H."/>
            <person name="Wang Y."/>
            <person name="Zhang K."/>
            <person name="Velt A."/>
            <person name="Avia K."/>
            <person name="Holtgrawe D."/>
            <person name="Grimplet J."/>
            <person name="Matus J.T."/>
            <person name="Ware D."/>
            <person name="Wu X."/>
            <person name="Wang H."/>
            <person name="Liu C."/>
            <person name="Fang Y."/>
            <person name="Rustenholz C."/>
            <person name="Cheng Z."/>
            <person name="Xiao H."/>
            <person name="Zhou Y."/>
        </authorList>
    </citation>
    <scope>NUCLEOTIDE SEQUENCE [LARGE SCALE GENOMIC DNA]</scope>
    <source>
        <strain evidence="5">cv. Pinot noir / PN40024</strain>
        <tissue evidence="4">Leaf</tissue>
    </source>
</reference>
<dbReference type="Pfam" id="PF04676">
    <property type="entry name" value="CwfJ_C_2"/>
    <property type="match status" value="1"/>
</dbReference>
<dbReference type="SUPFAM" id="SSF49879">
    <property type="entry name" value="SMAD/FHA domain"/>
    <property type="match status" value="1"/>
</dbReference>
<dbReference type="PROSITE" id="PS50006">
    <property type="entry name" value="FHA_DOMAIN"/>
    <property type="match status" value="1"/>
</dbReference>
<dbReference type="InterPro" id="IPR036265">
    <property type="entry name" value="HIT-like_sf"/>
</dbReference>
<dbReference type="InterPro" id="IPR008984">
    <property type="entry name" value="SMAD_FHA_dom_sf"/>
</dbReference>
<feature type="compositionally biased region" description="Basic and acidic residues" evidence="2">
    <location>
        <begin position="457"/>
        <end position="468"/>
    </location>
</feature>
<evidence type="ECO:0000256" key="2">
    <source>
        <dbReference type="SAM" id="MobiDB-lite"/>
    </source>
</evidence>
<dbReference type="Proteomes" id="UP001227230">
    <property type="component" value="Chromosome 5"/>
</dbReference>
<accession>A0ABY9BX30</accession>
<dbReference type="EMBL" id="CP126652">
    <property type="protein sequence ID" value="WJZ87247.1"/>
    <property type="molecule type" value="Genomic_DNA"/>
</dbReference>
<feature type="compositionally biased region" description="Basic residues" evidence="2">
    <location>
        <begin position="469"/>
        <end position="487"/>
    </location>
</feature>
<organism evidence="4 5">
    <name type="scientific">Vitis vinifera</name>
    <name type="common">Grape</name>
    <dbReference type="NCBI Taxonomy" id="29760"/>
    <lineage>
        <taxon>Eukaryota</taxon>
        <taxon>Viridiplantae</taxon>
        <taxon>Streptophyta</taxon>
        <taxon>Embryophyta</taxon>
        <taxon>Tracheophyta</taxon>
        <taxon>Spermatophyta</taxon>
        <taxon>Magnoliopsida</taxon>
        <taxon>eudicotyledons</taxon>
        <taxon>Gunneridae</taxon>
        <taxon>Pentapetalae</taxon>
        <taxon>rosids</taxon>
        <taxon>Vitales</taxon>
        <taxon>Vitaceae</taxon>
        <taxon>Viteae</taxon>
        <taxon>Vitis</taxon>
    </lineage>
</organism>
<dbReference type="InterPro" id="IPR000253">
    <property type="entry name" value="FHA_dom"/>
</dbReference>
<dbReference type="PANTHER" id="PTHR12072">
    <property type="entry name" value="CWF19, CELL CYCLE CONTROL PROTEIN"/>
    <property type="match status" value="1"/>
</dbReference>
<feature type="region of interest" description="Disordered" evidence="2">
    <location>
        <begin position="763"/>
        <end position="796"/>
    </location>
</feature>
<feature type="compositionally biased region" description="Basic and acidic residues" evidence="2">
    <location>
        <begin position="953"/>
        <end position="972"/>
    </location>
</feature>
<name>A0ABY9BX30_VITVI</name>
<feature type="compositionally biased region" description="Basic and acidic residues" evidence="2">
    <location>
        <begin position="1005"/>
        <end position="1014"/>
    </location>
</feature>
<dbReference type="SUPFAM" id="SSF54197">
    <property type="entry name" value="HIT-like"/>
    <property type="match status" value="1"/>
</dbReference>
<dbReference type="InterPro" id="IPR006768">
    <property type="entry name" value="Cwf19-like_C_dom-1"/>
</dbReference>
<evidence type="ECO:0000259" key="3">
    <source>
        <dbReference type="PROSITE" id="PS50006"/>
    </source>
</evidence>
<feature type="region of interest" description="Disordered" evidence="2">
    <location>
        <begin position="932"/>
        <end position="1014"/>
    </location>
</feature>
<feature type="compositionally biased region" description="Basic and acidic residues" evidence="2">
    <location>
        <begin position="521"/>
        <end position="533"/>
    </location>
</feature>
<comment type="similarity">
    <text evidence="1">Belongs to the CWF19 family.</text>
</comment>
<proteinExistence type="inferred from homology"/>
<feature type="compositionally biased region" description="Basic and acidic residues" evidence="2">
    <location>
        <begin position="588"/>
        <end position="604"/>
    </location>
</feature>
<feature type="compositionally biased region" description="Basic residues" evidence="2">
    <location>
        <begin position="764"/>
        <end position="775"/>
    </location>
</feature>
<dbReference type="Pfam" id="PF00498">
    <property type="entry name" value="FHA"/>
    <property type="match status" value="1"/>
</dbReference>